<keyword evidence="3 13" id="KW-0547">Nucleotide-binding</keyword>
<comment type="similarity">
    <text evidence="10 13">In the N-terminal section; belongs to the UvrB family.</text>
</comment>
<dbReference type="SUPFAM" id="SSF143517">
    <property type="entry name" value="TRCF domain-like"/>
    <property type="match status" value="1"/>
</dbReference>
<gene>
    <name evidence="13" type="primary">mfd</name>
    <name evidence="16" type="ORF">MTY_1183</name>
</gene>
<dbReference type="InterPro" id="IPR027417">
    <property type="entry name" value="P-loop_NTPase"/>
</dbReference>
<keyword evidence="8 13" id="KW-0238">DNA-binding</keyword>
<dbReference type="Pfam" id="PF03461">
    <property type="entry name" value="TRCF"/>
    <property type="match status" value="1"/>
</dbReference>
<dbReference type="PANTHER" id="PTHR47964:SF1">
    <property type="entry name" value="ATP-DEPENDENT DNA HELICASE HOMOLOG RECG, CHLOROPLASTIC"/>
    <property type="match status" value="1"/>
</dbReference>
<accession>A0A0S6UEK4</accession>
<sequence>MYNNSILQIIRDSEQFYAIAGGLRRGAGEVQLYGLPEGMKGLWLAAMLDEFNPILVVTPGSEEAQRLAADIESFWPGEGIDYLPPSELLPLEVYTPSPELAAQRLKVLTNLVSGRTRILVVPVEDLLRKLPPPDTLRHSLQSLEVGQIIDREALLQKLTGLGYRREEVVEAPGQLAVRGGIIDIFPLGAEEPVRLELFGDEIDSLRRFDPVSQRSVADLRAIVVGPAQEVLPPPDVGPGLETLKAEFSQTYATLRQRQPQAARELKDRVQELIAMLEAGSWPGGSSQLQPFFYPRQATLFEYFQRQPLLVLDDPARLLEEMRRREQQRLGIFTDMLAAGLALPSQGQAYLDSADLERLWQRYQRLYFSLLPRRVPGSNPRPAVGISAQTIPAFQGKLGLVVEELTRWRREGYRIILMVADPNRVVALRQALAEQGIEALTHPEARDTLGRGEVIMVSGRLRQGFTWPEMRLAIIGDTEIYGPIRRPRRVKTPREGSKISSFTDLKEGDYVVHVHHGIGRYLGLQQLDVGGVKKDYLLIQYAGKDRLYVPVDQVSLVQKYVGGEGHVPRLYRLGGNEWNKVKSRVQEAVQEMAQELLDLYARREAIPGHAFGPDTPWQREFEEAFPYTETPDQLRAIAEVKADMEKPRPMDRLLCGDVGYGKTEVAMRAAFKAVMDGMQVAVLVPTTILAQQHYETFKARFAPFPVKIAVLSRFCSPREQKVVVEALKRGEVDIVIGTHRLLSSDVNFKNLGLVIIDEEQRFGVAHKEKLKQLRYSVDVLTMTATPIPRTLHMSLAGVRDMSMIETPPEDRFPVQTYVVEYNPELVREAIRRELDRGGQVFIVHNRVQDIDRFAYHIQQLVPEARVGIGHGQMGEEELENVMLDFISGRYDVLVSTTIVENGLDIQNANTLIVDESDNFGLAQLYQLRGRVGRTNRLAYAYFTYRPDKVLGEIAEKRLAAIREFTAFGSGYKIALRDLQIRGAGNFLGPEQHGHMVAVGFDLYCQLLEEAVRKLKEQRGEGVPRPALAEPQATPIELSVDTFLGDNYIPEATLKMELYHRLMNAGDLAAVEDIAAEMEDRYGPPPPEARNLLALTRVRILAREVGVISVNQKNREVELSFGQHTGLRGEKLLQLNQYFPRKLAFSSAGGLTIRVRVMGLSQEELLDLLEKVLTRIKYLVTEAAS</sequence>
<dbReference type="FunFam" id="3.40.50.300:FF:000546">
    <property type="entry name" value="Transcription-repair-coupling factor"/>
    <property type="match status" value="1"/>
</dbReference>
<evidence type="ECO:0000259" key="15">
    <source>
        <dbReference type="PROSITE" id="PS51194"/>
    </source>
</evidence>
<dbReference type="Gene3D" id="3.40.50.300">
    <property type="entry name" value="P-loop containing nucleotide triphosphate hydrolases"/>
    <property type="match status" value="2"/>
</dbReference>
<dbReference type="InterPro" id="IPR011545">
    <property type="entry name" value="DEAD/DEAH_box_helicase_dom"/>
</dbReference>
<evidence type="ECO:0000256" key="6">
    <source>
        <dbReference type="ARBA" id="ARBA00022806"/>
    </source>
</evidence>
<dbReference type="Gene3D" id="3.90.1150.50">
    <property type="entry name" value="Transcription-repair-coupling factor, D7 domain"/>
    <property type="match status" value="1"/>
</dbReference>
<dbReference type="SMART" id="SM00982">
    <property type="entry name" value="TRCF"/>
    <property type="match status" value="1"/>
</dbReference>
<dbReference type="PANTHER" id="PTHR47964">
    <property type="entry name" value="ATP-DEPENDENT DNA HELICASE HOMOLOG RECG, CHLOROPLASTIC"/>
    <property type="match status" value="1"/>
</dbReference>
<dbReference type="SMART" id="SM01058">
    <property type="entry name" value="CarD_TRCF"/>
    <property type="match status" value="1"/>
</dbReference>
<dbReference type="Gene3D" id="3.30.2060.10">
    <property type="entry name" value="Penicillin-binding protein 1b domain"/>
    <property type="match status" value="1"/>
</dbReference>
<proteinExistence type="inferred from homology"/>
<evidence type="ECO:0000256" key="4">
    <source>
        <dbReference type="ARBA" id="ARBA00022763"/>
    </source>
</evidence>
<dbReference type="Pfam" id="PF00270">
    <property type="entry name" value="DEAD"/>
    <property type="match status" value="1"/>
</dbReference>
<dbReference type="Proteomes" id="UP000063718">
    <property type="component" value="Unassembled WGS sequence"/>
</dbReference>
<evidence type="ECO:0000256" key="5">
    <source>
        <dbReference type="ARBA" id="ARBA00022801"/>
    </source>
</evidence>
<reference evidence="16" key="1">
    <citation type="journal article" date="2014" name="Gene">
        <title>Genome-guided analysis of transformation efficiency and carbon dioxide assimilation by Moorella thermoacetica Y72.</title>
        <authorList>
            <person name="Tsukahara K."/>
            <person name="Kita A."/>
            <person name="Nakashimada Y."/>
            <person name="Hoshino T."/>
            <person name="Murakami K."/>
        </authorList>
    </citation>
    <scope>NUCLEOTIDE SEQUENCE [LARGE SCALE GENOMIC DNA]</scope>
    <source>
        <strain evidence="16">Y72</strain>
    </source>
</reference>
<comment type="function">
    <text evidence="13">Couples transcription and DNA repair by recognizing RNA polymerase (RNAP) stalled at DNA lesions. Mediates ATP-dependent release of RNAP and its truncated transcript from the DNA, and recruitment of nucleotide excision repair machinery to the damaged site.</text>
</comment>
<evidence type="ECO:0000256" key="8">
    <source>
        <dbReference type="ARBA" id="ARBA00023125"/>
    </source>
</evidence>
<dbReference type="RefSeq" id="WP_025773657.1">
    <property type="nucleotide sequence ID" value="NZ_DF238840.1"/>
</dbReference>
<dbReference type="InterPro" id="IPR047112">
    <property type="entry name" value="RecG/Mfd"/>
</dbReference>
<comment type="subcellular location">
    <subcellularLocation>
        <location evidence="1 13">Cytoplasm</location>
    </subcellularLocation>
</comment>
<keyword evidence="5 13" id="KW-0378">Hydrolase</keyword>
<dbReference type="PROSITE" id="PS51192">
    <property type="entry name" value="HELICASE_ATP_BIND_1"/>
    <property type="match status" value="1"/>
</dbReference>
<dbReference type="InterPro" id="IPR014001">
    <property type="entry name" value="Helicase_ATP-bd"/>
</dbReference>
<dbReference type="GO" id="GO:0006355">
    <property type="term" value="P:regulation of DNA-templated transcription"/>
    <property type="evidence" value="ECO:0007669"/>
    <property type="project" value="UniProtKB-UniRule"/>
</dbReference>
<keyword evidence="6" id="KW-0347">Helicase</keyword>
<dbReference type="SMART" id="SM00490">
    <property type="entry name" value="HELICc"/>
    <property type="match status" value="1"/>
</dbReference>
<dbReference type="GO" id="GO:0005524">
    <property type="term" value="F:ATP binding"/>
    <property type="evidence" value="ECO:0007669"/>
    <property type="project" value="UniProtKB-UniRule"/>
</dbReference>
<evidence type="ECO:0000256" key="10">
    <source>
        <dbReference type="ARBA" id="ARBA00061104"/>
    </source>
</evidence>
<keyword evidence="4 13" id="KW-0227">DNA damage</keyword>
<dbReference type="InterPro" id="IPR036101">
    <property type="entry name" value="CarD-like/TRCF_RID_sf"/>
</dbReference>
<dbReference type="GO" id="GO:0003678">
    <property type="term" value="F:DNA helicase activity"/>
    <property type="evidence" value="ECO:0007669"/>
    <property type="project" value="TreeGrafter"/>
</dbReference>
<keyword evidence="2 13" id="KW-0963">Cytoplasm</keyword>
<dbReference type="SMART" id="SM00487">
    <property type="entry name" value="DEXDc"/>
    <property type="match status" value="1"/>
</dbReference>
<dbReference type="EC" id="3.6.4.-" evidence="13"/>
<dbReference type="InterPro" id="IPR041471">
    <property type="entry name" value="UvrB_inter"/>
</dbReference>
<evidence type="ECO:0000256" key="11">
    <source>
        <dbReference type="ARBA" id="ARBA00061399"/>
    </source>
</evidence>
<dbReference type="Gene3D" id="2.40.10.170">
    <property type="match status" value="1"/>
</dbReference>
<dbReference type="AlphaFoldDB" id="A0A0S6UEK4"/>
<keyword evidence="9 13" id="KW-0234">DNA repair</keyword>
<dbReference type="InterPro" id="IPR037235">
    <property type="entry name" value="TRCF-like_C_D7"/>
</dbReference>
<dbReference type="Pfam" id="PF02559">
    <property type="entry name" value="CarD_TRCF_RID"/>
    <property type="match status" value="1"/>
</dbReference>
<dbReference type="SUPFAM" id="SSF52540">
    <property type="entry name" value="P-loop containing nucleoside triphosphate hydrolases"/>
    <property type="match status" value="4"/>
</dbReference>
<feature type="domain" description="Helicase C-terminal" evidence="15">
    <location>
        <begin position="812"/>
        <end position="978"/>
    </location>
</feature>
<dbReference type="GO" id="GO:0005737">
    <property type="term" value="C:cytoplasm"/>
    <property type="evidence" value="ECO:0007669"/>
    <property type="project" value="UniProtKB-SubCell"/>
</dbReference>
<dbReference type="HAMAP" id="MF_00969">
    <property type="entry name" value="TRCF"/>
    <property type="match status" value="1"/>
</dbReference>
<dbReference type="CDD" id="cd17991">
    <property type="entry name" value="DEXHc_TRCF"/>
    <property type="match status" value="1"/>
</dbReference>
<evidence type="ECO:0000256" key="2">
    <source>
        <dbReference type="ARBA" id="ARBA00022490"/>
    </source>
</evidence>
<dbReference type="Gene3D" id="3.40.50.11180">
    <property type="match status" value="1"/>
</dbReference>
<organism evidence="16">
    <name type="scientific">Moorella thermoacetica Y72</name>
    <dbReference type="NCBI Taxonomy" id="1325331"/>
    <lineage>
        <taxon>Bacteria</taxon>
        <taxon>Bacillati</taxon>
        <taxon>Bacillota</taxon>
        <taxon>Clostridia</taxon>
        <taxon>Neomoorellales</taxon>
        <taxon>Neomoorellaceae</taxon>
        <taxon>Neomoorella</taxon>
    </lineage>
</organism>
<comment type="similarity">
    <text evidence="11 13">In the C-terminal section; belongs to the helicase family. RecG subfamily.</text>
</comment>
<evidence type="ECO:0000256" key="13">
    <source>
        <dbReference type="HAMAP-Rule" id="MF_00969"/>
    </source>
</evidence>
<dbReference type="GO" id="GO:0000716">
    <property type="term" value="P:transcription-coupled nucleotide-excision repair, DNA damage recognition"/>
    <property type="evidence" value="ECO:0007669"/>
    <property type="project" value="UniProtKB-UniRule"/>
</dbReference>
<dbReference type="SUPFAM" id="SSF141259">
    <property type="entry name" value="CarD-like"/>
    <property type="match status" value="1"/>
</dbReference>
<evidence type="ECO:0000256" key="12">
    <source>
        <dbReference type="ARBA" id="ARBA00070128"/>
    </source>
</evidence>
<dbReference type="GO" id="GO:0003684">
    <property type="term" value="F:damaged DNA binding"/>
    <property type="evidence" value="ECO:0007669"/>
    <property type="project" value="InterPro"/>
</dbReference>
<dbReference type="GO" id="GO:0016787">
    <property type="term" value="F:hydrolase activity"/>
    <property type="evidence" value="ECO:0007669"/>
    <property type="project" value="UniProtKB-KW"/>
</dbReference>
<evidence type="ECO:0000256" key="9">
    <source>
        <dbReference type="ARBA" id="ARBA00023204"/>
    </source>
</evidence>
<evidence type="ECO:0000256" key="7">
    <source>
        <dbReference type="ARBA" id="ARBA00022840"/>
    </source>
</evidence>
<dbReference type="Pfam" id="PF00271">
    <property type="entry name" value="Helicase_C"/>
    <property type="match status" value="1"/>
</dbReference>
<dbReference type="PROSITE" id="PS51194">
    <property type="entry name" value="HELICASE_CTER"/>
    <property type="match status" value="1"/>
</dbReference>
<evidence type="ECO:0000313" key="16">
    <source>
        <dbReference type="EMBL" id="GAF25846.1"/>
    </source>
</evidence>
<protein>
    <recommendedName>
        <fullName evidence="12 13">Transcription-repair-coupling factor</fullName>
        <shortName evidence="13">TRCF</shortName>
        <ecNumber evidence="13">3.6.4.-</ecNumber>
    </recommendedName>
</protein>
<evidence type="ECO:0000259" key="14">
    <source>
        <dbReference type="PROSITE" id="PS51192"/>
    </source>
</evidence>
<feature type="domain" description="Helicase ATP-binding" evidence="14">
    <location>
        <begin position="642"/>
        <end position="803"/>
    </location>
</feature>
<evidence type="ECO:0000256" key="1">
    <source>
        <dbReference type="ARBA" id="ARBA00004496"/>
    </source>
</evidence>
<dbReference type="InterPro" id="IPR001650">
    <property type="entry name" value="Helicase_C-like"/>
</dbReference>
<dbReference type="EMBL" id="DF238840">
    <property type="protein sequence ID" value="GAF25846.1"/>
    <property type="molecule type" value="Genomic_DNA"/>
</dbReference>
<evidence type="ECO:0000256" key="3">
    <source>
        <dbReference type="ARBA" id="ARBA00022741"/>
    </source>
</evidence>
<keyword evidence="7 13" id="KW-0067">ATP-binding</keyword>
<dbReference type="Pfam" id="PF17757">
    <property type="entry name" value="UvrB_inter"/>
    <property type="match status" value="1"/>
</dbReference>
<dbReference type="NCBIfam" id="TIGR00580">
    <property type="entry name" value="mfd"/>
    <property type="match status" value="1"/>
</dbReference>
<dbReference type="InterPro" id="IPR003711">
    <property type="entry name" value="CarD-like/TRCF_RID"/>
</dbReference>
<dbReference type="InterPro" id="IPR004576">
    <property type="entry name" value="Mfd"/>
</dbReference>
<name>A0A0S6UEK4_NEOTH</name>
<dbReference type="InterPro" id="IPR005118">
    <property type="entry name" value="TRCF_C"/>
</dbReference>